<dbReference type="Gene3D" id="1.20.1260.10">
    <property type="match status" value="1"/>
</dbReference>
<dbReference type="GO" id="GO:0046872">
    <property type="term" value="F:metal ion binding"/>
    <property type="evidence" value="ECO:0007669"/>
    <property type="project" value="InterPro"/>
</dbReference>
<dbReference type="EMBL" id="SLUK01000012">
    <property type="protein sequence ID" value="TCL41867.1"/>
    <property type="molecule type" value="Genomic_DNA"/>
</dbReference>
<reference evidence="2 3" key="1">
    <citation type="submission" date="2019-03" db="EMBL/GenBank/DDBJ databases">
        <title>Genomic Encyclopedia of Type Strains, Phase IV (KMG-IV): sequencing the most valuable type-strain genomes for metagenomic binning, comparative biology and taxonomic classification.</title>
        <authorList>
            <person name="Goeker M."/>
        </authorList>
    </citation>
    <scope>NUCLEOTIDE SEQUENCE [LARGE SCALE GENOMIC DNA]</scope>
    <source>
        <strain evidence="2 3">DSM 100433</strain>
    </source>
</reference>
<dbReference type="CDD" id="cd07908">
    <property type="entry name" value="Mn_catalase_like"/>
    <property type="match status" value="1"/>
</dbReference>
<evidence type="ECO:0000313" key="2">
    <source>
        <dbReference type="EMBL" id="TCL41867.1"/>
    </source>
</evidence>
<feature type="domain" description="Rubrerythrin diiron-binding" evidence="1">
    <location>
        <begin position="40"/>
        <end position="166"/>
    </location>
</feature>
<dbReference type="Pfam" id="PF02915">
    <property type="entry name" value="Rubrerythrin"/>
    <property type="match status" value="1"/>
</dbReference>
<gene>
    <name evidence="2" type="ORF">EDD78_11237</name>
</gene>
<proteinExistence type="predicted"/>
<dbReference type="Proteomes" id="UP000294682">
    <property type="component" value="Unassembled WGS sequence"/>
</dbReference>
<accession>A0A9X8UHD1</accession>
<dbReference type="RefSeq" id="WP_132085096.1">
    <property type="nucleotide sequence ID" value="NZ_SLUK01000012.1"/>
</dbReference>
<comment type="caution">
    <text evidence="2">The sequence shown here is derived from an EMBL/GenBank/DDBJ whole genome shotgun (WGS) entry which is preliminary data.</text>
</comment>
<dbReference type="AlphaFoldDB" id="A0A9X8UHD1"/>
<evidence type="ECO:0000313" key="3">
    <source>
        <dbReference type="Proteomes" id="UP000294682"/>
    </source>
</evidence>
<name>A0A9X8UHD1_9FIRM</name>
<evidence type="ECO:0000259" key="1">
    <source>
        <dbReference type="Pfam" id="PF02915"/>
    </source>
</evidence>
<dbReference type="InterPro" id="IPR009078">
    <property type="entry name" value="Ferritin-like_SF"/>
</dbReference>
<dbReference type="InterPro" id="IPR003251">
    <property type="entry name" value="Rr_diiron-bd_dom"/>
</dbReference>
<sequence length="171" mass="19844">MNLDQECKAALDLPYPPVQTKSRRLDYAHAMLSNVGSGNSEMTAVSLYFYNSVILNPDYADFAQCFHRIGIVEMHHLDIFATLAHQMGLDPRLWCTRNRTKCYWTPAYNSYPRRVREVVEHSIRGEEAAIKKYSRQADEICDEDIVKILERILLDEQRHIEIFHAMLALLA</sequence>
<dbReference type="InterPro" id="IPR012347">
    <property type="entry name" value="Ferritin-like"/>
</dbReference>
<organism evidence="2 3">
    <name type="scientific">Harryflintia acetispora</name>
    <dbReference type="NCBI Taxonomy" id="1849041"/>
    <lineage>
        <taxon>Bacteria</taxon>
        <taxon>Bacillati</taxon>
        <taxon>Bacillota</taxon>
        <taxon>Clostridia</taxon>
        <taxon>Eubacteriales</taxon>
        <taxon>Oscillospiraceae</taxon>
        <taxon>Harryflintia</taxon>
    </lineage>
</organism>
<dbReference type="SUPFAM" id="SSF47240">
    <property type="entry name" value="Ferritin-like"/>
    <property type="match status" value="1"/>
</dbReference>
<protein>
    <submittedName>
        <fullName evidence="2">Bacterioferritin</fullName>
    </submittedName>
</protein>
<keyword evidence="3" id="KW-1185">Reference proteome</keyword>
<dbReference type="GO" id="GO:0016491">
    <property type="term" value="F:oxidoreductase activity"/>
    <property type="evidence" value="ECO:0007669"/>
    <property type="project" value="InterPro"/>
</dbReference>